<sequence>MDMGQNWSDTALSEFYFLKILAIAIRLVELYERPVLKQHESYFGTRTTPDLALLSPGSRPTPAGWRLATACHLVRKGPHTVESGFQPGSL</sequence>
<proteinExistence type="predicted"/>
<keyword evidence="2" id="KW-1185">Reference proteome</keyword>
<evidence type="ECO:0000313" key="1">
    <source>
        <dbReference type="EMBL" id="GBL82498.1"/>
    </source>
</evidence>
<reference evidence="1 2" key="1">
    <citation type="journal article" date="2019" name="Sci. Rep.">
        <title>Orb-weaving spider Araneus ventricosus genome elucidates the spidroin gene catalogue.</title>
        <authorList>
            <person name="Kono N."/>
            <person name="Nakamura H."/>
            <person name="Ohtoshi R."/>
            <person name="Moran D.A.P."/>
            <person name="Shinohara A."/>
            <person name="Yoshida Y."/>
            <person name="Fujiwara M."/>
            <person name="Mori M."/>
            <person name="Tomita M."/>
            <person name="Arakawa K."/>
        </authorList>
    </citation>
    <scope>NUCLEOTIDE SEQUENCE [LARGE SCALE GENOMIC DNA]</scope>
</reference>
<name>A0A4Y2AS13_ARAVE</name>
<evidence type="ECO:0000313" key="2">
    <source>
        <dbReference type="Proteomes" id="UP000499080"/>
    </source>
</evidence>
<comment type="caution">
    <text evidence="1">The sequence shown here is derived from an EMBL/GenBank/DDBJ whole genome shotgun (WGS) entry which is preliminary data.</text>
</comment>
<protein>
    <submittedName>
        <fullName evidence="1">Uncharacterized protein</fullName>
    </submittedName>
</protein>
<accession>A0A4Y2AS13</accession>
<dbReference type="Proteomes" id="UP000499080">
    <property type="component" value="Unassembled WGS sequence"/>
</dbReference>
<organism evidence="1 2">
    <name type="scientific">Araneus ventricosus</name>
    <name type="common">Orbweaver spider</name>
    <name type="synonym">Epeira ventricosa</name>
    <dbReference type="NCBI Taxonomy" id="182803"/>
    <lineage>
        <taxon>Eukaryota</taxon>
        <taxon>Metazoa</taxon>
        <taxon>Ecdysozoa</taxon>
        <taxon>Arthropoda</taxon>
        <taxon>Chelicerata</taxon>
        <taxon>Arachnida</taxon>
        <taxon>Araneae</taxon>
        <taxon>Araneomorphae</taxon>
        <taxon>Entelegynae</taxon>
        <taxon>Araneoidea</taxon>
        <taxon>Araneidae</taxon>
        <taxon>Araneus</taxon>
    </lineage>
</organism>
<dbReference type="AlphaFoldDB" id="A0A4Y2AS13"/>
<gene>
    <name evidence="1" type="ORF">AVEN_252617_1</name>
</gene>
<dbReference type="EMBL" id="BGPR01000028">
    <property type="protein sequence ID" value="GBL82498.1"/>
    <property type="molecule type" value="Genomic_DNA"/>
</dbReference>